<dbReference type="EMBL" id="QLUW01000005">
    <property type="protein sequence ID" value="RAP74125.1"/>
    <property type="molecule type" value="Genomic_DNA"/>
</dbReference>
<dbReference type="InterPro" id="IPR029068">
    <property type="entry name" value="Glyas_Bleomycin-R_OHBP_Dase"/>
</dbReference>
<dbReference type="Pfam" id="PF06983">
    <property type="entry name" value="3-dmu-9_3-mt"/>
    <property type="match status" value="1"/>
</dbReference>
<dbReference type="RefSeq" id="WP_112884913.1">
    <property type="nucleotide sequence ID" value="NZ_QLUW01000005.1"/>
</dbReference>
<keyword evidence="3" id="KW-1185">Reference proteome</keyword>
<dbReference type="AlphaFoldDB" id="A0A328TZV5"/>
<feature type="domain" description="PhnB-like" evidence="1">
    <location>
        <begin position="8"/>
        <end position="125"/>
    </location>
</feature>
<dbReference type="SUPFAM" id="SSF54593">
    <property type="entry name" value="Glyoxalase/Bleomycin resistance protein/Dihydroxybiphenyl dioxygenase"/>
    <property type="match status" value="1"/>
</dbReference>
<dbReference type="Gene3D" id="3.10.180.10">
    <property type="entry name" value="2,3-Dihydroxybiphenyl 1,2-Dioxygenase, domain 1"/>
    <property type="match status" value="1"/>
</dbReference>
<dbReference type="PANTHER" id="PTHR33990">
    <property type="entry name" value="PROTEIN YJDN-RELATED"/>
    <property type="match status" value="1"/>
</dbReference>
<name>A0A328TZV5_9BACL</name>
<evidence type="ECO:0000313" key="2">
    <source>
        <dbReference type="EMBL" id="RAP74125.1"/>
    </source>
</evidence>
<proteinExistence type="predicted"/>
<dbReference type="Proteomes" id="UP000249260">
    <property type="component" value="Unassembled WGS sequence"/>
</dbReference>
<evidence type="ECO:0000259" key="1">
    <source>
        <dbReference type="Pfam" id="PF06983"/>
    </source>
</evidence>
<comment type="caution">
    <text evidence="2">The sequence shown here is derived from an EMBL/GenBank/DDBJ whole genome shotgun (WGS) entry which is preliminary data.</text>
</comment>
<dbReference type="PANTHER" id="PTHR33990:SF1">
    <property type="entry name" value="PROTEIN YJDN"/>
    <property type="match status" value="1"/>
</dbReference>
<organism evidence="2 3">
    <name type="scientific">Paenibacillus montanisoli</name>
    <dbReference type="NCBI Taxonomy" id="2081970"/>
    <lineage>
        <taxon>Bacteria</taxon>
        <taxon>Bacillati</taxon>
        <taxon>Bacillota</taxon>
        <taxon>Bacilli</taxon>
        <taxon>Bacillales</taxon>
        <taxon>Paenibacillaceae</taxon>
        <taxon>Paenibacillus</taxon>
    </lineage>
</organism>
<sequence length="131" mass="14893">MTKLRPYLYSENAQEQANFYVEALGGEIISLQTYGEMPGADPEMKDSILHLVLQAAGLLFYMADAGPIERGNGMDLTLEFETEEEAEDAFRRLSQDGIVMMPFERMFWGSMFGRVQDKYGVRWQIATQPGH</sequence>
<dbReference type="OrthoDB" id="9795306at2"/>
<dbReference type="InterPro" id="IPR028973">
    <property type="entry name" value="PhnB-like"/>
</dbReference>
<evidence type="ECO:0000313" key="3">
    <source>
        <dbReference type="Proteomes" id="UP000249260"/>
    </source>
</evidence>
<protein>
    <submittedName>
        <fullName evidence="2">VOC family protein</fullName>
    </submittedName>
</protein>
<reference evidence="2 3" key="1">
    <citation type="submission" date="2018-06" db="EMBL/GenBank/DDBJ databases">
        <title>Paenibacillus montanisoli sp. nov., isolated from mountain area soil.</title>
        <authorList>
            <person name="Wu M."/>
        </authorList>
    </citation>
    <scope>NUCLEOTIDE SEQUENCE [LARGE SCALE GENOMIC DNA]</scope>
    <source>
        <strain evidence="2 3">RA17</strain>
    </source>
</reference>
<accession>A0A328TZV5</accession>
<gene>
    <name evidence="2" type="ORF">DL346_23940</name>
</gene>